<dbReference type="Gene3D" id="3.40.50.300">
    <property type="entry name" value="P-loop containing nucleotide triphosphate hydrolases"/>
    <property type="match status" value="1"/>
</dbReference>
<dbReference type="GO" id="GO:0051959">
    <property type="term" value="F:dynein light intermediate chain binding"/>
    <property type="evidence" value="ECO:0007669"/>
    <property type="project" value="InterPro"/>
</dbReference>
<protein>
    <submittedName>
        <fullName evidence="3">Dynein heavy chain region D6 P-loop domain-containing protein</fullName>
    </submittedName>
</protein>
<dbReference type="Proteomes" id="UP000887561">
    <property type="component" value="Unplaced"/>
</dbReference>
<proteinExistence type="predicted"/>
<dbReference type="GO" id="GO:0045505">
    <property type="term" value="F:dynein intermediate chain binding"/>
    <property type="evidence" value="ECO:0007669"/>
    <property type="project" value="InterPro"/>
</dbReference>
<dbReference type="Pfam" id="PF03028">
    <property type="entry name" value="Dynein_heavy"/>
    <property type="match status" value="1"/>
</dbReference>
<name>A0A915MXN6_MELJA</name>
<dbReference type="GO" id="GO:0007018">
    <property type="term" value="P:microtubule-based movement"/>
    <property type="evidence" value="ECO:0007669"/>
    <property type="project" value="InterPro"/>
</dbReference>
<dbReference type="PANTHER" id="PTHR45703:SF22">
    <property type="entry name" value="DYNEIN CYTOPLASMIC 2 HEAVY CHAIN 1"/>
    <property type="match status" value="1"/>
</dbReference>
<evidence type="ECO:0000259" key="1">
    <source>
        <dbReference type="Pfam" id="PF03028"/>
    </source>
</evidence>
<evidence type="ECO:0000313" key="3">
    <source>
        <dbReference type="WBParaSite" id="scaffold52643_cov421.g25428"/>
    </source>
</evidence>
<dbReference type="InterPro" id="IPR004273">
    <property type="entry name" value="Dynein_heavy_D6_P-loop"/>
</dbReference>
<dbReference type="InterPro" id="IPR027417">
    <property type="entry name" value="P-loop_NTPase"/>
</dbReference>
<keyword evidence="2" id="KW-1185">Reference proteome</keyword>
<evidence type="ECO:0000313" key="2">
    <source>
        <dbReference type="Proteomes" id="UP000887561"/>
    </source>
</evidence>
<organism evidence="2 3">
    <name type="scientific">Meloidogyne javanica</name>
    <name type="common">Root-knot nematode worm</name>
    <dbReference type="NCBI Taxonomy" id="6303"/>
    <lineage>
        <taxon>Eukaryota</taxon>
        <taxon>Metazoa</taxon>
        <taxon>Ecdysozoa</taxon>
        <taxon>Nematoda</taxon>
        <taxon>Chromadorea</taxon>
        <taxon>Rhabditida</taxon>
        <taxon>Tylenchina</taxon>
        <taxon>Tylenchomorpha</taxon>
        <taxon>Tylenchoidea</taxon>
        <taxon>Meloidogynidae</taxon>
        <taxon>Meloidogyninae</taxon>
        <taxon>Meloidogyne</taxon>
        <taxon>Meloidogyne incognita group</taxon>
    </lineage>
</organism>
<reference evidence="3" key="1">
    <citation type="submission" date="2022-11" db="UniProtKB">
        <authorList>
            <consortium name="WormBaseParasite"/>
        </authorList>
    </citation>
    <scope>IDENTIFICATION</scope>
</reference>
<feature type="domain" description="Dynein heavy chain region D6 P-loop" evidence="1">
    <location>
        <begin position="41"/>
        <end position="108"/>
    </location>
</feature>
<dbReference type="WBParaSite" id="scaffold52643_cov421.g25428">
    <property type="protein sequence ID" value="scaffold52643_cov421.g25428"/>
    <property type="gene ID" value="scaffold52643_cov421.g25428"/>
</dbReference>
<dbReference type="PANTHER" id="PTHR45703">
    <property type="entry name" value="DYNEIN HEAVY CHAIN"/>
    <property type="match status" value="1"/>
</dbReference>
<dbReference type="GO" id="GO:0008569">
    <property type="term" value="F:minus-end-directed microtubule motor activity"/>
    <property type="evidence" value="ECO:0007669"/>
    <property type="project" value="InterPro"/>
</dbReference>
<accession>A0A915MXN6</accession>
<dbReference type="InterPro" id="IPR026983">
    <property type="entry name" value="DHC"/>
</dbReference>
<dbReference type="GO" id="GO:0030286">
    <property type="term" value="C:dynein complex"/>
    <property type="evidence" value="ECO:0007669"/>
    <property type="project" value="InterPro"/>
</dbReference>
<sequence length="127" mass="13927">ALRPDRLHAGINRFASKVLGIESLSSQHLDILAIHKEEPSSRPILLLVSPGSSADPSAELIECARQQQRKLHQMAFGQPGTESIVLQMLRQCFKDGDWICLSNAHLSTPSLLGKLLVEISVRGPLNK</sequence>
<dbReference type="AlphaFoldDB" id="A0A915MXN6"/>